<accession>N1V0V9</accession>
<keyword evidence="2" id="KW-1185">Reference proteome</keyword>
<organism evidence="1 2">
    <name type="scientific">Arthrobacter crystallopoietes BAB-32</name>
    <dbReference type="NCBI Taxonomy" id="1246476"/>
    <lineage>
        <taxon>Bacteria</taxon>
        <taxon>Bacillati</taxon>
        <taxon>Actinomycetota</taxon>
        <taxon>Actinomycetes</taxon>
        <taxon>Micrococcales</taxon>
        <taxon>Micrococcaceae</taxon>
        <taxon>Crystallibacter</taxon>
    </lineage>
</organism>
<protein>
    <submittedName>
        <fullName evidence="1">Uncharacterized protein</fullName>
    </submittedName>
</protein>
<dbReference type="AlphaFoldDB" id="N1V0V9"/>
<feature type="non-terminal residue" evidence="1">
    <location>
        <position position="53"/>
    </location>
</feature>
<reference evidence="1 2" key="1">
    <citation type="journal article" date="2013" name="Genome Announc.">
        <title>Draft Genome Sequence of Arthrobacter crystallopoietes Strain BAB-32, Revealing Genes for Bioremediation.</title>
        <authorList>
            <person name="Joshi M.N."/>
            <person name="Pandit A.S."/>
            <person name="Sharma A."/>
            <person name="Pandya R.V."/>
            <person name="Desai S.M."/>
            <person name="Saxena A.K."/>
            <person name="Bagatharia S.B."/>
        </authorList>
    </citation>
    <scope>NUCLEOTIDE SEQUENCE [LARGE SCALE GENOMIC DNA]</scope>
    <source>
        <strain evidence="1 2">BAB-32</strain>
    </source>
</reference>
<dbReference type="Proteomes" id="UP000010729">
    <property type="component" value="Unassembled WGS sequence"/>
</dbReference>
<name>N1V0V9_9MICC</name>
<sequence>MKETACLSLEDRAAVDASVAGDPAALEGVGTKELTARAQQAAYALDPHAQVKR</sequence>
<gene>
    <name evidence="1" type="ORF">D477_013616</name>
</gene>
<comment type="caution">
    <text evidence="1">The sequence shown here is derived from an EMBL/GenBank/DDBJ whole genome shotgun (WGS) entry which is preliminary data.</text>
</comment>
<proteinExistence type="predicted"/>
<evidence type="ECO:0000313" key="2">
    <source>
        <dbReference type="Proteomes" id="UP000010729"/>
    </source>
</evidence>
<dbReference type="EMBL" id="ANPE02000159">
    <property type="protein sequence ID" value="EMY33707.1"/>
    <property type="molecule type" value="Genomic_DNA"/>
</dbReference>
<evidence type="ECO:0000313" key="1">
    <source>
        <dbReference type="EMBL" id="EMY33707.1"/>
    </source>
</evidence>